<comment type="caution">
    <text evidence="2">The sequence shown here is derived from an EMBL/GenBank/DDBJ whole genome shotgun (WGS) entry which is preliminary data.</text>
</comment>
<organism evidence="2 3">
    <name type="scientific">Carnegiea gigantea</name>
    <dbReference type="NCBI Taxonomy" id="171969"/>
    <lineage>
        <taxon>Eukaryota</taxon>
        <taxon>Viridiplantae</taxon>
        <taxon>Streptophyta</taxon>
        <taxon>Embryophyta</taxon>
        <taxon>Tracheophyta</taxon>
        <taxon>Spermatophyta</taxon>
        <taxon>Magnoliopsida</taxon>
        <taxon>eudicotyledons</taxon>
        <taxon>Gunneridae</taxon>
        <taxon>Pentapetalae</taxon>
        <taxon>Caryophyllales</taxon>
        <taxon>Cactineae</taxon>
        <taxon>Cactaceae</taxon>
        <taxon>Cactoideae</taxon>
        <taxon>Echinocereeae</taxon>
        <taxon>Carnegiea</taxon>
    </lineage>
</organism>
<evidence type="ECO:0000313" key="3">
    <source>
        <dbReference type="Proteomes" id="UP001153076"/>
    </source>
</evidence>
<feature type="compositionally biased region" description="Basic and acidic residues" evidence="1">
    <location>
        <begin position="57"/>
        <end position="67"/>
    </location>
</feature>
<gene>
    <name evidence="2" type="ORF">Cgig2_001637</name>
</gene>
<dbReference type="Proteomes" id="UP001153076">
    <property type="component" value="Unassembled WGS sequence"/>
</dbReference>
<evidence type="ECO:0000256" key="1">
    <source>
        <dbReference type="SAM" id="MobiDB-lite"/>
    </source>
</evidence>
<dbReference type="AlphaFoldDB" id="A0A9Q1GVR1"/>
<dbReference type="EMBL" id="JAKOGI010001089">
    <property type="protein sequence ID" value="KAJ8427826.1"/>
    <property type="molecule type" value="Genomic_DNA"/>
</dbReference>
<feature type="region of interest" description="Disordered" evidence="1">
    <location>
        <begin position="116"/>
        <end position="135"/>
    </location>
</feature>
<accession>A0A9Q1GVR1</accession>
<name>A0A9Q1GVR1_9CARY</name>
<feature type="region of interest" description="Disordered" evidence="1">
    <location>
        <begin position="38"/>
        <end position="85"/>
    </location>
</feature>
<keyword evidence="3" id="KW-1185">Reference proteome</keyword>
<protein>
    <submittedName>
        <fullName evidence="2">Uncharacterized protein</fullName>
    </submittedName>
</protein>
<sequence length="326" mass="36184">MATCSSPTLDGSAELVGASDHSLASFSTKVHLAEASAAKKSAGEVQLYTEGSPAASGEDRWSPRDPSPHPQGGGRRHEVASCPPSACGRLQESKWGRFKDPAIGFLSRGASGRACRKEKSVSTFHSGRATRKDKRRVSEVKPSWLAFPLACAALPYELSRPQQRSARPKHPRSQGATTSLALVRTNRKAYIQEKRQVPLEKFLRIKRPRAARKNLLPKNFNLGSQFIGSASHERWNRPGTVMLSYIEVEIVGYPFFNLDRLPKRIPDRLSVVPIENISPTRFTTHEKEVIFSVFNLGLLFNGHHETLLIVETIPPKVLDLTRSLLY</sequence>
<evidence type="ECO:0000313" key="2">
    <source>
        <dbReference type="EMBL" id="KAJ8427826.1"/>
    </source>
</evidence>
<proteinExistence type="predicted"/>
<reference evidence="2" key="1">
    <citation type="submission" date="2022-04" db="EMBL/GenBank/DDBJ databases">
        <title>Carnegiea gigantea Genome sequencing and assembly v2.</title>
        <authorList>
            <person name="Copetti D."/>
            <person name="Sanderson M.J."/>
            <person name="Burquez A."/>
            <person name="Wojciechowski M.F."/>
        </authorList>
    </citation>
    <scope>NUCLEOTIDE SEQUENCE</scope>
    <source>
        <strain evidence="2">SGP5-SGP5p</strain>
        <tissue evidence="2">Aerial part</tissue>
    </source>
</reference>